<proteinExistence type="predicted"/>
<dbReference type="InterPro" id="IPR032979">
    <property type="entry name" value="ENGase"/>
</dbReference>
<dbReference type="AlphaFoldDB" id="A0A1V9ZZY5"/>
<gene>
    <name evidence="3" type="ORF">THRCLA_04110</name>
</gene>
<dbReference type="STRING" id="74557.A0A1V9ZZY5"/>
<dbReference type="PANTHER" id="PTHR13246">
    <property type="entry name" value="ENDO BETA N-ACETYLGLUCOSAMINIDASE"/>
    <property type="match status" value="1"/>
</dbReference>
<organism evidence="3 4">
    <name type="scientific">Thraustotheca clavata</name>
    <dbReference type="NCBI Taxonomy" id="74557"/>
    <lineage>
        <taxon>Eukaryota</taxon>
        <taxon>Sar</taxon>
        <taxon>Stramenopiles</taxon>
        <taxon>Oomycota</taxon>
        <taxon>Saprolegniomycetes</taxon>
        <taxon>Saprolegniales</taxon>
        <taxon>Achlyaceae</taxon>
        <taxon>Thraustotheca</taxon>
    </lineage>
</organism>
<dbReference type="Gene3D" id="3.20.20.80">
    <property type="entry name" value="Glycosidases"/>
    <property type="match status" value="1"/>
</dbReference>
<evidence type="ECO:0000313" key="4">
    <source>
        <dbReference type="Proteomes" id="UP000243217"/>
    </source>
</evidence>
<feature type="domain" description="Cytosolic endo-beta-N-acetylglucosaminidase TIM barrel" evidence="2">
    <location>
        <begin position="215"/>
        <end position="284"/>
    </location>
</feature>
<keyword evidence="4" id="KW-1185">Reference proteome</keyword>
<dbReference type="Gene3D" id="2.60.120.260">
    <property type="entry name" value="Galactose-binding domain-like"/>
    <property type="match status" value="1"/>
</dbReference>
<evidence type="ECO:0000313" key="3">
    <source>
        <dbReference type="EMBL" id="OQS03576.1"/>
    </source>
</evidence>
<accession>A0A1V9ZZY5</accession>
<comment type="caution">
    <text evidence="3">The sequence shown here is derived from an EMBL/GenBank/DDBJ whole genome shotgun (WGS) entry which is preliminary data.</text>
</comment>
<name>A0A1V9ZZY5_9STRA</name>
<protein>
    <recommendedName>
        <fullName evidence="2">Cytosolic endo-beta-N-acetylglucosaminidase TIM barrel domain-containing protein</fullName>
    </recommendedName>
</protein>
<keyword evidence="1" id="KW-1133">Transmembrane helix</keyword>
<reference evidence="3 4" key="1">
    <citation type="journal article" date="2014" name="Genome Biol. Evol.">
        <title>The secreted proteins of Achlya hypogyna and Thraustotheca clavata identify the ancestral oomycete secretome and reveal gene acquisitions by horizontal gene transfer.</title>
        <authorList>
            <person name="Misner I."/>
            <person name="Blouin N."/>
            <person name="Leonard G."/>
            <person name="Richards T.A."/>
            <person name="Lane C.E."/>
        </authorList>
    </citation>
    <scope>NUCLEOTIDE SEQUENCE [LARGE SCALE GENOMIC DNA]</scope>
    <source>
        <strain evidence="3 4">ATCC 34112</strain>
    </source>
</reference>
<dbReference type="PANTHER" id="PTHR13246:SF1">
    <property type="entry name" value="CYTOSOLIC ENDO-BETA-N-ACETYLGLUCOSAMINIDASE"/>
    <property type="match status" value="1"/>
</dbReference>
<keyword evidence="1" id="KW-0812">Transmembrane</keyword>
<dbReference type="OrthoDB" id="284473at2759"/>
<keyword evidence="1" id="KW-0472">Membrane</keyword>
<dbReference type="Pfam" id="PF03644">
    <property type="entry name" value="Glyco_hydro_85"/>
    <property type="match status" value="1"/>
</dbReference>
<evidence type="ECO:0000256" key="1">
    <source>
        <dbReference type="SAM" id="Phobius"/>
    </source>
</evidence>
<dbReference type="GO" id="GO:0005829">
    <property type="term" value="C:cytosol"/>
    <property type="evidence" value="ECO:0007669"/>
    <property type="project" value="UniProtKB-SubCell"/>
</dbReference>
<evidence type="ECO:0000259" key="2">
    <source>
        <dbReference type="Pfam" id="PF03644"/>
    </source>
</evidence>
<dbReference type="Proteomes" id="UP000243217">
    <property type="component" value="Unassembled WGS sequence"/>
</dbReference>
<dbReference type="InterPro" id="IPR005201">
    <property type="entry name" value="TIM_ENGase"/>
</dbReference>
<sequence>MDEGSNVGWIGAVIVSIGLGIVSLLWFIASKRPKPVIESSRVQHTKYQVFVEGQIAAVRCVLFTTTTDSIIFSLFERGQVDFVHVNLEKIAGKAKIEEVLCAYDEFKKATEYLFIDGTFQGSSKALNLMYQNGELSKLVNTSLPTPVDQQKAILTISLAQSRDVKQHLTMDEINSLSLNNLPKSKTPLATRLKTQSFSTRSQLLVHFDEEIVNYPWDVMDYLVFPSEPTALITLPKSGWVDAAHRNGVTVLGAVHWPISTQMSIAHATQLCNIVEACGFDGWVVHNIIPSKELFQLLSRYNIILACSNLSEHQFPGVSGILYTGDWDTNIQNKLKEDAQESPLFVHLNEHSDLQARTLRFGGASVSIPAKACQAIFWATTWRSLGSVHMQPNKIATSFDCGYGDHYSIQGQVVSSNAWKDPSCMDLQPKSIATRVKGQLTASLTQSVSYHGGSSLYIQGMIDPKQSVMLDILAIDITFPPHTPLLVQYSFMNTTPNVAFNIVLWASGRREHLVLRAKQHDNSSPKKKYSSLVGRSAHGSIYASSTERINEGWTTRTFTLGGQVWETKSLVSIAVSAVNLHDTPEALSAHLGHLTISPQSNIASSKPLIESVEWLDEHIKWCTNDQVASMCIYKEKDGKPKFVHHTRNTTWIPLTPGRYLLRPMDLNGAFLCSLEQCPRVEVSC</sequence>
<dbReference type="GO" id="GO:0033925">
    <property type="term" value="F:mannosyl-glycoprotein endo-beta-N-acetylglucosaminidase activity"/>
    <property type="evidence" value="ECO:0007669"/>
    <property type="project" value="UniProtKB-EC"/>
</dbReference>
<feature type="transmembrane region" description="Helical" evidence="1">
    <location>
        <begin position="6"/>
        <end position="29"/>
    </location>
</feature>
<dbReference type="EMBL" id="JNBS01000839">
    <property type="protein sequence ID" value="OQS03576.1"/>
    <property type="molecule type" value="Genomic_DNA"/>
</dbReference>